<organism evidence="2 3">
    <name type="scientific">Secundilactobacillus similis DSM 23365 = JCM 2765</name>
    <dbReference type="NCBI Taxonomy" id="1423804"/>
    <lineage>
        <taxon>Bacteria</taxon>
        <taxon>Bacillati</taxon>
        <taxon>Bacillota</taxon>
        <taxon>Bacilli</taxon>
        <taxon>Lactobacillales</taxon>
        <taxon>Lactobacillaceae</taxon>
        <taxon>Secundilactobacillus</taxon>
    </lineage>
</organism>
<dbReference type="AlphaFoldDB" id="A0A0R2FN89"/>
<feature type="region of interest" description="Disordered" evidence="1">
    <location>
        <begin position="1"/>
        <end position="22"/>
    </location>
</feature>
<dbReference type="RefSeq" id="WP_054736684.1">
    <property type="nucleotide sequence ID" value="NZ_BAABCF010000021.1"/>
</dbReference>
<reference evidence="2 3" key="1">
    <citation type="journal article" date="2015" name="Genome Announc.">
        <title>Expanding the biotechnology potential of lactobacilli through comparative genomics of 213 strains and associated genera.</title>
        <authorList>
            <person name="Sun Z."/>
            <person name="Harris H.M."/>
            <person name="McCann A."/>
            <person name="Guo C."/>
            <person name="Argimon S."/>
            <person name="Zhang W."/>
            <person name="Yang X."/>
            <person name="Jeffery I.B."/>
            <person name="Cooney J.C."/>
            <person name="Kagawa T.F."/>
            <person name="Liu W."/>
            <person name="Song Y."/>
            <person name="Salvetti E."/>
            <person name="Wrobel A."/>
            <person name="Rasinkangas P."/>
            <person name="Parkhill J."/>
            <person name="Rea M.C."/>
            <person name="O'Sullivan O."/>
            <person name="Ritari J."/>
            <person name="Douillard F.P."/>
            <person name="Paul Ross R."/>
            <person name="Yang R."/>
            <person name="Briner A.E."/>
            <person name="Felis G.E."/>
            <person name="de Vos W.M."/>
            <person name="Barrangou R."/>
            <person name="Klaenhammer T.R."/>
            <person name="Caufield P.W."/>
            <person name="Cui Y."/>
            <person name="Zhang H."/>
            <person name="O'Toole P.W."/>
        </authorList>
    </citation>
    <scope>NUCLEOTIDE SEQUENCE [LARGE SCALE GENOMIC DNA]</scope>
    <source>
        <strain evidence="2 3">DSM 23365</strain>
    </source>
</reference>
<protein>
    <submittedName>
        <fullName evidence="2">Uncharacterized protein</fullName>
    </submittedName>
</protein>
<accession>A0A0R2FN89</accession>
<dbReference type="PATRIC" id="fig|1423804.4.peg.2425"/>
<dbReference type="Proteomes" id="UP000051442">
    <property type="component" value="Unassembled WGS sequence"/>
</dbReference>
<sequence length="61" mass="6798">MSEEHQQPPIIATQHPPSRLPKSHIAQLAAIVDHLKRLTARSVTGLQRLALIRQTSKLISN</sequence>
<proteinExistence type="predicted"/>
<gene>
    <name evidence="2" type="ORF">FD14_GL002233</name>
</gene>
<keyword evidence="3" id="KW-1185">Reference proteome</keyword>
<comment type="caution">
    <text evidence="2">The sequence shown here is derived from an EMBL/GenBank/DDBJ whole genome shotgun (WGS) entry which is preliminary data.</text>
</comment>
<evidence type="ECO:0000256" key="1">
    <source>
        <dbReference type="SAM" id="MobiDB-lite"/>
    </source>
</evidence>
<evidence type="ECO:0000313" key="3">
    <source>
        <dbReference type="Proteomes" id="UP000051442"/>
    </source>
</evidence>
<name>A0A0R2FN89_9LACO</name>
<evidence type="ECO:0000313" key="2">
    <source>
        <dbReference type="EMBL" id="KRN26332.1"/>
    </source>
</evidence>
<dbReference type="EMBL" id="AYZM01000036">
    <property type="protein sequence ID" value="KRN26332.1"/>
    <property type="molecule type" value="Genomic_DNA"/>
</dbReference>